<name>A0ACB9P1M7_9MYRT</name>
<reference evidence="2" key="1">
    <citation type="journal article" date="2023" name="Front. Plant Sci.">
        <title>Chromosomal-level genome assembly of Melastoma candidum provides insights into trichome evolution.</title>
        <authorList>
            <person name="Zhong Y."/>
            <person name="Wu W."/>
            <person name="Sun C."/>
            <person name="Zou P."/>
            <person name="Liu Y."/>
            <person name="Dai S."/>
            <person name="Zhou R."/>
        </authorList>
    </citation>
    <scope>NUCLEOTIDE SEQUENCE [LARGE SCALE GENOMIC DNA]</scope>
</reference>
<protein>
    <submittedName>
        <fullName evidence="1">Uncharacterized protein</fullName>
    </submittedName>
</protein>
<dbReference type="EMBL" id="CM042886">
    <property type="protein sequence ID" value="KAI4342457.1"/>
    <property type="molecule type" value="Genomic_DNA"/>
</dbReference>
<evidence type="ECO:0000313" key="1">
    <source>
        <dbReference type="EMBL" id="KAI4342457.1"/>
    </source>
</evidence>
<evidence type="ECO:0000313" key="2">
    <source>
        <dbReference type="Proteomes" id="UP001057402"/>
    </source>
</evidence>
<organism evidence="1 2">
    <name type="scientific">Melastoma candidum</name>
    <dbReference type="NCBI Taxonomy" id="119954"/>
    <lineage>
        <taxon>Eukaryota</taxon>
        <taxon>Viridiplantae</taxon>
        <taxon>Streptophyta</taxon>
        <taxon>Embryophyta</taxon>
        <taxon>Tracheophyta</taxon>
        <taxon>Spermatophyta</taxon>
        <taxon>Magnoliopsida</taxon>
        <taxon>eudicotyledons</taxon>
        <taxon>Gunneridae</taxon>
        <taxon>Pentapetalae</taxon>
        <taxon>rosids</taxon>
        <taxon>malvids</taxon>
        <taxon>Myrtales</taxon>
        <taxon>Melastomataceae</taxon>
        <taxon>Melastomatoideae</taxon>
        <taxon>Melastomateae</taxon>
        <taxon>Melastoma</taxon>
    </lineage>
</organism>
<accession>A0ACB9P1M7</accession>
<proteinExistence type="predicted"/>
<sequence length="171" mass="18345">MAKTFSVVALVATALCLSSIIGSAYCHDGHLHLIGQVFCDPCRVSFETTASYPLAGAQVKLVCTNRTSGVVKETIQGTTDDKGAYQLTIDGDHADEICEVEAIKSPDPQCSSLVPEAIKNARISLARESGVAIPDRFANPLFYSPEKSLESCPKILLDMGILPPGTDDFYY</sequence>
<keyword evidence="2" id="KW-1185">Reference proteome</keyword>
<comment type="caution">
    <text evidence="1">The sequence shown here is derived from an EMBL/GenBank/DDBJ whole genome shotgun (WGS) entry which is preliminary data.</text>
</comment>
<gene>
    <name evidence="1" type="ORF">MLD38_027084</name>
</gene>
<dbReference type="Proteomes" id="UP001057402">
    <property type="component" value="Chromosome 7"/>
</dbReference>